<evidence type="ECO:0000256" key="7">
    <source>
        <dbReference type="ARBA" id="ARBA00023277"/>
    </source>
</evidence>
<evidence type="ECO:0000256" key="5">
    <source>
        <dbReference type="ARBA" id="ARBA00022729"/>
    </source>
</evidence>
<proteinExistence type="predicted"/>
<dbReference type="PANTHER" id="PTHR46471:SF2">
    <property type="entry name" value="CHITIN DEACETYLASE-RELATED"/>
    <property type="match status" value="1"/>
</dbReference>
<reference evidence="11" key="1">
    <citation type="journal article" date="2014" name="Genome Biol. Evol.">
        <title>Gene Loss Rather Than Gene Gain Is Associated with a Host Jump from Monocots to Dicots in the Smut Fungus Melanopsichium pennsylvanicum.</title>
        <authorList>
            <person name="Sharma R."/>
            <person name="Mishra B."/>
            <person name="Runge F."/>
            <person name="Thines M."/>
        </authorList>
    </citation>
    <scope>NUCLEOTIDE SEQUENCE</scope>
    <source>
        <strain evidence="11">4</strain>
    </source>
</reference>
<keyword evidence="3" id="KW-0325">Glycoprotein</keyword>
<dbReference type="GO" id="GO:0046872">
    <property type="term" value="F:metal ion binding"/>
    <property type="evidence" value="ECO:0007669"/>
    <property type="project" value="UniProtKB-KW"/>
</dbReference>
<name>A0A077RDQ3_9BASI</name>
<protein>
    <submittedName>
        <fullName evidence="11">Family 4 carbohydrate esterase</fullName>
    </submittedName>
</protein>
<keyword evidence="8" id="KW-0449">Lipoprotein</keyword>
<dbReference type="EMBL" id="HG529676">
    <property type="protein sequence ID" value="CDI56124.1"/>
    <property type="molecule type" value="Genomic_DNA"/>
</dbReference>
<keyword evidence="4" id="KW-0479">Metal-binding</keyword>
<feature type="domain" description="NodB homology" evidence="10">
    <location>
        <begin position="83"/>
        <end position="268"/>
    </location>
</feature>
<comment type="subcellular location">
    <subcellularLocation>
        <location evidence="2">Cell membrane</location>
        <topology evidence="2">Lipid-anchor</topology>
        <topology evidence="2">GPI-anchor</topology>
    </subcellularLocation>
</comment>
<feature type="signal peptide" evidence="9">
    <location>
        <begin position="1"/>
        <end position="23"/>
    </location>
</feature>
<dbReference type="Gene3D" id="3.20.20.370">
    <property type="entry name" value="Glycoside hydrolase/deacetylase"/>
    <property type="match status" value="1"/>
</dbReference>
<dbReference type="AlphaFoldDB" id="A0A077RDQ3"/>
<dbReference type="GO" id="GO:0005886">
    <property type="term" value="C:plasma membrane"/>
    <property type="evidence" value="ECO:0007669"/>
    <property type="project" value="UniProtKB-SubCell"/>
</dbReference>
<evidence type="ECO:0000256" key="6">
    <source>
        <dbReference type="ARBA" id="ARBA00022801"/>
    </source>
</evidence>
<dbReference type="GO" id="GO:0016810">
    <property type="term" value="F:hydrolase activity, acting on carbon-nitrogen (but not peptide) bonds"/>
    <property type="evidence" value="ECO:0007669"/>
    <property type="project" value="InterPro"/>
</dbReference>
<keyword evidence="7" id="KW-0119">Carbohydrate metabolism</keyword>
<keyword evidence="3" id="KW-0472">Membrane</keyword>
<comment type="cofactor">
    <cofactor evidence="1">
        <name>Co(2+)</name>
        <dbReference type="ChEBI" id="CHEBI:48828"/>
    </cofactor>
</comment>
<dbReference type="PROSITE" id="PS51677">
    <property type="entry name" value="NODB"/>
    <property type="match status" value="1"/>
</dbReference>
<accession>A0A077RDQ3</accession>
<evidence type="ECO:0000259" key="10">
    <source>
        <dbReference type="PROSITE" id="PS51677"/>
    </source>
</evidence>
<sequence>MQPLYLLAACITVSMALLRHVNGAPSVLDTTNDHISANVRRELSTLSPSEYTLYERSVGHTMHSPIKRDEIIKGLQKKCHKERVLGLTFDDGPYIWHRELLRTLKEGGDQMATFFVNGNNYRCIYDKDSVRRLRQTLKHGHLICSHTWSHTDITTLTNEELDKQIQLLNEALWKTVGVIPACFRPPYGNIRPDQVKYLNDKWGLTVVTWSEDTGDANGDGVKAGLDVYRHLKAPQCAIILNHETVEATVKTVIPKALNIIRKKGYVRSYSVDDLLGFHAYKKMGVPQQRDETWTCDGKPQPGGK</sequence>
<keyword evidence="6" id="KW-0378">Hydrolase</keyword>
<dbReference type="InterPro" id="IPR002509">
    <property type="entry name" value="NODB_dom"/>
</dbReference>
<keyword evidence="5 9" id="KW-0732">Signal</keyword>
<dbReference type="PANTHER" id="PTHR46471">
    <property type="entry name" value="CHITIN DEACETYLASE"/>
    <property type="match status" value="1"/>
</dbReference>
<evidence type="ECO:0000313" key="11">
    <source>
        <dbReference type="EMBL" id="CDI56124.1"/>
    </source>
</evidence>
<evidence type="ECO:0000256" key="1">
    <source>
        <dbReference type="ARBA" id="ARBA00001941"/>
    </source>
</evidence>
<dbReference type="InterPro" id="IPR011330">
    <property type="entry name" value="Glyco_hydro/deAcase_b/a-brl"/>
</dbReference>
<dbReference type="Pfam" id="PF01522">
    <property type="entry name" value="Polysacc_deac_1"/>
    <property type="match status" value="1"/>
</dbReference>
<dbReference type="GO" id="GO:0005975">
    <property type="term" value="P:carbohydrate metabolic process"/>
    <property type="evidence" value="ECO:0007669"/>
    <property type="project" value="InterPro"/>
</dbReference>
<dbReference type="SUPFAM" id="SSF88713">
    <property type="entry name" value="Glycoside hydrolase/deacetylase"/>
    <property type="match status" value="1"/>
</dbReference>
<feature type="chain" id="PRO_5001722978" evidence="9">
    <location>
        <begin position="24"/>
        <end position="304"/>
    </location>
</feature>
<keyword evidence="3" id="KW-0336">GPI-anchor</keyword>
<evidence type="ECO:0000256" key="8">
    <source>
        <dbReference type="ARBA" id="ARBA00023288"/>
    </source>
</evidence>
<dbReference type="GO" id="GO:0098552">
    <property type="term" value="C:side of membrane"/>
    <property type="evidence" value="ECO:0007669"/>
    <property type="project" value="UniProtKB-KW"/>
</dbReference>
<evidence type="ECO:0000256" key="4">
    <source>
        <dbReference type="ARBA" id="ARBA00022723"/>
    </source>
</evidence>
<evidence type="ECO:0000256" key="2">
    <source>
        <dbReference type="ARBA" id="ARBA00004609"/>
    </source>
</evidence>
<evidence type="ECO:0000256" key="3">
    <source>
        <dbReference type="ARBA" id="ARBA00022622"/>
    </source>
</evidence>
<evidence type="ECO:0000256" key="9">
    <source>
        <dbReference type="SAM" id="SignalP"/>
    </source>
</evidence>
<organism evidence="11">
    <name type="scientific">Melanopsichium pennsylvanicum 4</name>
    <dbReference type="NCBI Taxonomy" id="1398559"/>
    <lineage>
        <taxon>Eukaryota</taxon>
        <taxon>Fungi</taxon>
        <taxon>Dikarya</taxon>
        <taxon>Basidiomycota</taxon>
        <taxon>Ustilaginomycotina</taxon>
        <taxon>Ustilaginomycetes</taxon>
        <taxon>Ustilaginales</taxon>
        <taxon>Ustilaginaceae</taxon>
        <taxon>Melanopsichium</taxon>
    </lineage>
</organism>